<protein>
    <submittedName>
        <fullName evidence="1">Uncharacterized protein</fullName>
    </submittedName>
</protein>
<name>A0ABP7HG82_9ACTN</name>
<evidence type="ECO:0000313" key="2">
    <source>
        <dbReference type="Proteomes" id="UP001501009"/>
    </source>
</evidence>
<reference evidence="2" key="1">
    <citation type="journal article" date="2019" name="Int. J. Syst. Evol. Microbiol.">
        <title>The Global Catalogue of Microorganisms (GCM) 10K type strain sequencing project: providing services to taxonomists for standard genome sequencing and annotation.</title>
        <authorList>
            <consortium name="The Broad Institute Genomics Platform"/>
            <consortium name="The Broad Institute Genome Sequencing Center for Infectious Disease"/>
            <person name="Wu L."/>
            <person name="Ma J."/>
        </authorList>
    </citation>
    <scope>NUCLEOTIDE SEQUENCE [LARGE SCALE GENOMIC DNA]</scope>
    <source>
        <strain evidence="2">JCM 17138</strain>
    </source>
</reference>
<keyword evidence="2" id="KW-1185">Reference proteome</keyword>
<sequence>MTVPDSFAELTLPETDANAALAVSGLLAVALGFCDEPEPLLDVPLLHAVSPVRRVAASAAAPRVLFMRAIMDVRHVTGGRCGAIVTDCSGRTNASSADAGE</sequence>
<dbReference type="EMBL" id="BAABDE010000013">
    <property type="protein sequence ID" value="GAA3788323.1"/>
    <property type="molecule type" value="Genomic_DNA"/>
</dbReference>
<gene>
    <name evidence="1" type="ORF">GCM10022403_023490</name>
</gene>
<dbReference type="Proteomes" id="UP001501009">
    <property type="component" value="Unassembled WGS sequence"/>
</dbReference>
<proteinExistence type="predicted"/>
<evidence type="ECO:0000313" key="1">
    <source>
        <dbReference type="EMBL" id="GAA3788323.1"/>
    </source>
</evidence>
<organism evidence="1 2">
    <name type="scientific">Streptomyces coacervatus</name>
    <dbReference type="NCBI Taxonomy" id="647381"/>
    <lineage>
        <taxon>Bacteria</taxon>
        <taxon>Bacillati</taxon>
        <taxon>Actinomycetota</taxon>
        <taxon>Actinomycetes</taxon>
        <taxon>Kitasatosporales</taxon>
        <taxon>Streptomycetaceae</taxon>
        <taxon>Streptomyces</taxon>
    </lineage>
</organism>
<accession>A0ABP7HG82</accession>
<comment type="caution">
    <text evidence="1">The sequence shown here is derived from an EMBL/GenBank/DDBJ whole genome shotgun (WGS) entry which is preliminary data.</text>
</comment>